<dbReference type="eggNOG" id="ENOG5032X65">
    <property type="taxonomic scope" value="Bacteria"/>
</dbReference>
<dbReference type="AlphaFoldDB" id="L8JGR0"/>
<dbReference type="Pfam" id="PF12867">
    <property type="entry name" value="DinB_2"/>
    <property type="match status" value="1"/>
</dbReference>
<dbReference type="Proteomes" id="UP000011135">
    <property type="component" value="Unassembled WGS sequence"/>
</dbReference>
<evidence type="ECO:0000313" key="2">
    <source>
        <dbReference type="EMBL" id="ELR68005.1"/>
    </source>
</evidence>
<dbReference type="Gene3D" id="1.20.120.450">
    <property type="entry name" value="dinb family like domain"/>
    <property type="match status" value="1"/>
</dbReference>
<sequence>MASKELLQAQFTDATDELLRMLQSLTQEELNTVPFEGSWTAGQLGEHLLRAYGVTEVLKGAVEPTQRPPDQKVEEVKQLFLDFNIKMKSPQAVLPQASTNDKNKLIPALKIRVEEMAEVLENYDLSMTCKEFAIPEYGPFTRLEWLWFNTIHTQRHIHQLKNIVKSLRVVTPEDRK</sequence>
<dbReference type="SUPFAM" id="SSF109854">
    <property type="entry name" value="DinB/YfiT-like putative metalloenzymes"/>
    <property type="match status" value="1"/>
</dbReference>
<dbReference type="InterPro" id="IPR024775">
    <property type="entry name" value="DinB-like"/>
</dbReference>
<dbReference type="OrthoDB" id="679284at2"/>
<organism evidence="2 3">
    <name type="scientific">Fulvivirga imtechensis AK7</name>
    <dbReference type="NCBI Taxonomy" id="1237149"/>
    <lineage>
        <taxon>Bacteria</taxon>
        <taxon>Pseudomonadati</taxon>
        <taxon>Bacteroidota</taxon>
        <taxon>Cytophagia</taxon>
        <taxon>Cytophagales</taxon>
        <taxon>Fulvivirgaceae</taxon>
        <taxon>Fulvivirga</taxon>
    </lineage>
</organism>
<dbReference type="STRING" id="1237149.C900_01268"/>
<comment type="caution">
    <text evidence="2">The sequence shown here is derived from an EMBL/GenBank/DDBJ whole genome shotgun (WGS) entry which is preliminary data.</text>
</comment>
<dbReference type="RefSeq" id="WP_009583788.1">
    <property type="nucleotide sequence ID" value="NZ_AMZN01000177.1"/>
</dbReference>
<evidence type="ECO:0000259" key="1">
    <source>
        <dbReference type="Pfam" id="PF12867"/>
    </source>
</evidence>
<dbReference type="EMBL" id="AMZN01000177">
    <property type="protein sequence ID" value="ELR68005.1"/>
    <property type="molecule type" value="Genomic_DNA"/>
</dbReference>
<protein>
    <recommendedName>
        <fullName evidence="1">DinB-like domain-containing protein</fullName>
    </recommendedName>
</protein>
<evidence type="ECO:0000313" key="3">
    <source>
        <dbReference type="Proteomes" id="UP000011135"/>
    </source>
</evidence>
<feature type="domain" description="DinB-like" evidence="1">
    <location>
        <begin position="10"/>
        <end position="160"/>
    </location>
</feature>
<dbReference type="PATRIC" id="fig|1237149.3.peg.5920"/>
<proteinExistence type="predicted"/>
<reference evidence="2 3" key="1">
    <citation type="submission" date="2012-12" db="EMBL/GenBank/DDBJ databases">
        <title>Genome assembly of Fulvivirga imtechensis AK7.</title>
        <authorList>
            <person name="Nupur N."/>
            <person name="Khatri I."/>
            <person name="Kumar R."/>
            <person name="Subramanian S."/>
            <person name="Pinnaka A."/>
        </authorList>
    </citation>
    <scope>NUCLEOTIDE SEQUENCE [LARGE SCALE GENOMIC DNA]</scope>
    <source>
        <strain evidence="2 3">AK7</strain>
    </source>
</reference>
<accession>L8JGR0</accession>
<name>L8JGR0_9BACT</name>
<gene>
    <name evidence="2" type="ORF">C900_01268</name>
</gene>
<dbReference type="InterPro" id="IPR034660">
    <property type="entry name" value="DinB/YfiT-like"/>
</dbReference>
<keyword evidence="3" id="KW-1185">Reference proteome</keyword>